<keyword evidence="1" id="KW-0472">Membrane</keyword>
<comment type="caution">
    <text evidence="3">The sequence shown here is derived from an EMBL/GenBank/DDBJ whole genome shotgun (WGS) entry which is preliminary data.</text>
</comment>
<keyword evidence="1" id="KW-0812">Transmembrane</keyword>
<proteinExistence type="predicted"/>
<dbReference type="PROSITE" id="PS50404">
    <property type="entry name" value="GST_NTER"/>
    <property type="match status" value="1"/>
</dbReference>
<evidence type="ECO:0000259" key="2">
    <source>
        <dbReference type="PROSITE" id="PS50404"/>
    </source>
</evidence>
<dbReference type="OrthoDB" id="9793736at2"/>
<dbReference type="CDD" id="cd00570">
    <property type="entry name" value="GST_N_family"/>
    <property type="match status" value="1"/>
</dbReference>
<accession>A0A420EDH5</accession>
<dbReference type="AlphaFoldDB" id="A0A420EDH5"/>
<dbReference type="PROSITE" id="PS51354">
    <property type="entry name" value="GLUTAREDOXIN_2"/>
    <property type="match status" value="1"/>
</dbReference>
<evidence type="ECO:0000256" key="1">
    <source>
        <dbReference type="SAM" id="Phobius"/>
    </source>
</evidence>
<reference evidence="3 4" key="1">
    <citation type="submission" date="2018-09" db="EMBL/GenBank/DDBJ databases">
        <authorList>
            <person name="Wang Z."/>
        </authorList>
    </citation>
    <scope>NUCLEOTIDE SEQUENCE [LARGE SCALE GENOMIC DNA]</scope>
    <source>
        <strain evidence="3 4">ALS 81</strain>
    </source>
</reference>
<dbReference type="InterPro" id="IPR036249">
    <property type="entry name" value="Thioredoxin-like_sf"/>
</dbReference>
<dbReference type="InterPro" id="IPR004045">
    <property type="entry name" value="Glutathione_S-Trfase_N"/>
</dbReference>
<dbReference type="InterPro" id="IPR011767">
    <property type="entry name" value="GLR_AS"/>
</dbReference>
<protein>
    <submittedName>
        <fullName evidence="3">Glutaredoxin</fullName>
    </submittedName>
</protein>
<dbReference type="PROSITE" id="PS00195">
    <property type="entry name" value="GLUTAREDOXIN_1"/>
    <property type="match status" value="1"/>
</dbReference>
<dbReference type="Pfam" id="PF13417">
    <property type="entry name" value="GST_N_3"/>
    <property type="match status" value="1"/>
</dbReference>
<dbReference type="Gene3D" id="3.40.30.10">
    <property type="entry name" value="Glutaredoxin"/>
    <property type="match status" value="1"/>
</dbReference>
<dbReference type="SUPFAM" id="SSF52833">
    <property type="entry name" value="Thioredoxin-like"/>
    <property type="match status" value="1"/>
</dbReference>
<sequence length="90" mass="10260">MNKTPTQEDSLTLYHFVGCPFCTIAISPIKKLNLNVEMRDTMQNPQYRAELVKAMGRGTVPVLKIVAKDGTEKWLPESRDIAKYLEQKYG</sequence>
<dbReference type="EMBL" id="RAQO01000005">
    <property type="protein sequence ID" value="RKF18720.1"/>
    <property type="molecule type" value="Genomic_DNA"/>
</dbReference>
<evidence type="ECO:0000313" key="4">
    <source>
        <dbReference type="Proteomes" id="UP000286482"/>
    </source>
</evidence>
<dbReference type="RefSeq" id="WP_120354799.1">
    <property type="nucleotide sequence ID" value="NZ_RAQO01000005.1"/>
</dbReference>
<feature type="domain" description="GST N-terminal" evidence="2">
    <location>
        <begin position="9"/>
        <end position="90"/>
    </location>
</feature>
<dbReference type="Proteomes" id="UP000286482">
    <property type="component" value="Unassembled WGS sequence"/>
</dbReference>
<keyword evidence="4" id="KW-1185">Reference proteome</keyword>
<feature type="transmembrane region" description="Helical" evidence="1">
    <location>
        <begin position="12"/>
        <end position="29"/>
    </location>
</feature>
<name>A0A420EDH5_9ALTE</name>
<keyword evidence="1" id="KW-1133">Transmembrane helix</keyword>
<gene>
    <name evidence="3" type="ORF">DBZ36_09985</name>
</gene>
<organism evidence="3 4">
    <name type="scientific">Alginatibacterium sediminis</name>
    <dbReference type="NCBI Taxonomy" id="2164068"/>
    <lineage>
        <taxon>Bacteria</taxon>
        <taxon>Pseudomonadati</taxon>
        <taxon>Pseudomonadota</taxon>
        <taxon>Gammaproteobacteria</taxon>
        <taxon>Alteromonadales</taxon>
        <taxon>Alteromonadaceae</taxon>
        <taxon>Alginatibacterium</taxon>
    </lineage>
</organism>
<evidence type="ECO:0000313" key="3">
    <source>
        <dbReference type="EMBL" id="RKF18720.1"/>
    </source>
</evidence>